<evidence type="ECO:0000256" key="1">
    <source>
        <dbReference type="ARBA" id="ARBA00006594"/>
    </source>
</evidence>
<accession>A0A2M8QB47</accession>
<keyword evidence="2 6" id="KW-0489">Methyltransferase</keyword>
<dbReference type="EC" id="2.1.1.-" evidence="4"/>
<dbReference type="GO" id="GO:0008170">
    <property type="term" value="F:N-methyltransferase activity"/>
    <property type="evidence" value="ECO:0007669"/>
    <property type="project" value="InterPro"/>
</dbReference>
<dbReference type="GO" id="GO:0003677">
    <property type="term" value="F:DNA binding"/>
    <property type="evidence" value="ECO:0007669"/>
    <property type="project" value="InterPro"/>
</dbReference>
<evidence type="ECO:0000256" key="2">
    <source>
        <dbReference type="ARBA" id="ARBA00022603"/>
    </source>
</evidence>
<proteinExistence type="inferred from homology"/>
<evidence type="ECO:0000313" key="6">
    <source>
        <dbReference type="EMBL" id="PJF47026.1"/>
    </source>
</evidence>
<dbReference type="InterPro" id="IPR002941">
    <property type="entry name" value="DNA_methylase_N4/N6"/>
</dbReference>
<evidence type="ECO:0000313" key="7">
    <source>
        <dbReference type="Proteomes" id="UP000230790"/>
    </source>
</evidence>
<organism evidence="6 7">
    <name type="scientific">Candidatus Thermofonsia Clade 3 bacterium</name>
    <dbReference type="NCBI Taxonomy" id="2364212"/>
    <lineage>
        <taxon>Bacteria</taxon>
        <taxon>Bacillati</taxon>
        <taxon>Chloroflexota</taxon>
        <taxon>Candidatus Thermofontia</taxon>
        <taxon>Candidatus Thermofonsia Clade 3</taxon>
    </lineage>
</organism>
<dbReference type="Proteomes" id="UP000230790">
    <property type="component" value="Unassembled WGS sequence"/>
</dbReference>
<dbReference type="PANTHER" id="PTHR13370:SF3">
    <property type="entry name" value="TRNA (GUANINE(10)-N2)-METHYLTRANSFERASE HOMOLOG"/>
    <property type="match status" value="1"/>
</dbReference>
<dbReference type="AlphaFoldDB" id="A0A2M8QB47"/>
<dbReference type="GO" id="GO:0032259">
    <property type="term" value="P:methylation"/>
    <property type="evidence" value="ECO:0007669"/>
    <property type="project" value="UniProtKB-KW"/>
</dbReference>
<evidence type="ECO:0000259" key="5">
    <source>
        <dbReference type="Pfam" id="PF01555"/>
    </source>
</evidence>
<comment type="similarity">
    <text evidence="1 4">Belongs to the N(4)/N(6)-methyltransferase family.</text>
</comment>
<evidence type="ECO:0000256" key="4">
    <source>
        <dbReference type="RuleBase" id="RU362026"/>
    </source>
</evidence>
<dbReference type="PROSITE" id="PS00092">
    <property type="entry name" value="N6_MTASE"/>
    <property type="match status" value="1"/>
</dbReference>
<dbReference type="PRINTS" id="PR00508">
    <property type="entry name" value="S21N4MTFRASE"/>
</dbReference>
<dbReference type="PANTHER" id="PTHR13370">
    <property type="entry name" value="RNA METHYLASE-RELATED"/>
    <property type="match status" value="1"/>
</dbReference>
<dbReference type="GO" id="GO:0005737">
    <property type="term" value="C:cytoplasm"/>
    <property type="evidence" value="ECO:0007669"/>
    <property type="project" value="TreeGrafter"/>
</dbReference>
<dbReference type="SUPFAM" id="SSF53335">
    <property type="entry name" value="S-adenosyl-L-methionine-dependent methyltransferases"/>
    <property type="match status" value="1"/>
</dbReference>
<reference evidence="6 7" key="1">
    <citation type="submission" date="2017-11" db="EMBL/GenBank/DDBJ databases">
        <title>Evolution of Phototrophy in the Chloroflexi Phylum Driven by Horizontal Gene Transfer.</title>
        <authorList>
            <person name="Ward L.M."/>
            <person name="Hemp J."/>
            <person name="Shih P.M."/>
            <person name="Mcglynn S.E."/>
            <person name="Fischer W."/>
        </authorList>
    </citation>
    <scope>NUCLEOTIDE SEQUENCE [LARGE SCALE GENOMIC DNA]</scope>
    <source>
        <strain evidence="6">JP3_7</strain>
    </source>
</reference>
<dbReference type="InterPro" id="IPR001091">
    <property type="entry name" value="RM_Methyltransferase"/>
</dbReference>
<sequence length="286" mass="31686">MAGRRATHDSASAIGVMSDALHIGDCLDILRTLADGCVDLIYLDPPFNTHKPRVGRARGRPGNAGLAYSDAFGSPTCYIAYLRPRIEEMRRVLAPHGALFFHCDWRMSHHVRLMLDAVFGSARFINEIIWRYGLGASRATRRLLTKHDVIFWYANGPNYTFNLIRESPTPAMLAKYAHVDAHGRRYMLSYGRRYYLKGGKPLDDVWDIPAIAPTSRERVGYPTQKPLALLRRIIALASNEGDVVLDPFCGSGTTLVAAQALGRRWIGIDANPQAIALARARLAAGA</sequence>
<evidence type="ECO:0000256" key="3">
    <source>
        <dbReference type="ARBA" id="ARBA00022679"/>
    </source>
</evidence>
<gene>
    <name evidence="6" type="ORF">CUN48_10760</name>
</gene>
<protein>
    <recommendedName>
        <fullName evidence="4">Methyltransferase</fullName>
        <ecNumber evidence="4">2.1.1.-</ecNumber>
    </recommendedName>
</protein>
<dbReference type="Pfam" id="PF01555">
    <property type="entry name" value="N6_N4_Mtase"/>
    <property type="match status" value="1"/>
</dbReference>
<name>A0A2M8QB47_9CHLR</name>
<keyword evidence="3 6" id="KW-0808">Transferase</keyword>
<dbReference type="InterPro" id="IPR029063">
    <property type="entry name" value="SAM-dependent_MTases_sf"/>
</dbReference>
<dbReference type="InterPro" id="IPR002052">
    <property type="entry name" value="DNA_methylase_N6_adenine_CS"/>
</dbReference>
<dbReference type="Gene3D" id="3.40.50.150">
    <property type="entry name" value="Vaccinia Virus protein VP39"/>
    <property type="match status" value="1"/>
</dbReference>
<feature type="domain" description="DNA methylase N-4/N-6" evidence="5">
    <location>
        <begin position="38"/>
        <end position="278"/>
    </location>
</feature>
<comment type="caution">
    <text evidence="6">The sequence shown here is derived from an EMBL/GenBank/DDBJ whole genome shotgun (WGS) entry which is preliminary data.</text>
</comment>
<dbReference type="EMBL" id="PGTN01000073">
    <property type="protein sequence ID" value="PJF47026.1"/>
    <property type="molecule type" value="Genomic_DNA"/>
</dbReference>